<dbReference type="InterPro" id="IPR011051">
    <property type="entry name" value="RmlC_Cupin_sf"/>
</dbReference>
<evidence type="ECO:0000313" key="2">
    <source>
        <dbReference type="Proteomes" id="UP000317378"/>
    </source>
</evidence>
<comment type="caution">
    <text evidence="1">The sequence shown here is derived from an EMBL/GenBank/DDBJ whole genome shotgun (WGS) entry which is preliminary data.</text>
</comment>
<dbReference type="AlphaFoldDB" id="A0A505DI47"/>
<evidence type="ECO:0008006" key="3">
    <source>
        <dbReference type="Google" id="ProtNLM"/>
    </source>
</evidence>
<gene>
    <name evidence="1" type="ORF">FGD71_020795</name>
</gene>
<dbReference type="RefSeq" id="WP_119101991.1">
    <property type="nucleotide sequence ID" value="NZ_QXMJ01000141.1"/>
</dbReference>
<accession>A0A505DI47</accession>
<keyword evidence="2" id="KW-1185">Reference proteome</keyword>
<protein>
    <recommendedName>
        <fullName evidence="3">Cupin domain-containing protein</fullName>
    </recommendedName>
</protein>
<dbReference type="OrthoDB" id="1119958at2"/>
<dbReference type="SUPFAM" id="SSF51182">
    <property type="entry name" value="RmlC-like cupins"/>
    <property type="match status" value="1"/>
</dbReference>
<reference evidence="1 2" key="1">
    <citation type="submission" date="2019-06" db="EMBL/GenBank/DDBJ databases">
        <title>Streptomyces sporangiiformans sp. nov., a novel actinomycete isolated from soil in Mount Song.</title>
        <authorList>
            <person name="Han L."/>
        </authorList>
    </citation>
    <scope>NUCLEOTIDE SEQUENCE [LARGE SCALE GENOMIC DNA]</scope>
    <source>
        <strain evidence="1 2">NEAU-SSA 1</strain>
    </source>
</reference>
<dbReference type="Gene3D" id="2.60.120.10">
    <property type="entry name" value="Jelly Rolls"/>
    <property type="match status" value="1"/>
</dbReference>
<name>A0A505DI47_9ACTN</name>
<dbReference type="InterPro" id="IPR014710">
    <property type="entry name" value="RmlC-like_jellyroll"/>
</dbReference>
<dbReference type="EMBL" id="VCHX02000141">
    <property type="protein sequence ID" value="TPQ20388.1"/>
    <property type="molecule type" value="Genomic_DNA"/>
</dbReference>
<sequence length="121" mass="13556">MKSTSWNDTPVAFEAGGVELRTQEIGGDMSIAFVRFPQGTDMAPALKGLPDDLCQCPHWGYLLKGRLRMRTKDGEQTYEAGQAFYWAPGHAPEALEDCEYIDFSPTKEFNEVIDYVKAQMA</sequence>
<proteinExistence type="predicted"/>
<organism evidence="1 2">
    <name type="scientific">Streptomyces sporangiiformans</name>
    <dbReference type="NCBI Taxonomy" id="2315329"/>
    <lineage>
        <taxon>Bacteria</taxon>
        <taxon>Bacillati</taxon>
        <taxon>Actinomycetota</taxon>
        <taxon>Actinomycetes</taxon>
        <taxon>Kitasatosporales</taxon>
        <taxon>Streptomycetaceae</taxon>
        <taxon>Streptomyces</taxon>
    </lineage>
</organism>
<evidence type="ECO:0000313" key="1">
    <source>
        <dbReference type="EMBL" id="TPQ20388.1"/>
    </source>
</evidence>
<dbReference type="Proteomes" id="UP000317378">
    <property type="component" value="Unassembled WGS sequence"/>
</dbReference>